<evidence type="ECO:0000256" key="5">
    <source>
        <dbReference type="ARBA" id="ARBA00022989"/>
    </source>
</evidence>
<dbReference type="PROSITE" id="PS50893">
    <property type="entry name" value="ABC_TRANSPORTER_2"/>
    <property type="match status" value="2"/>
</dbReference>
<evidence type="ECO:0000256" key="7">
    <source>
        <dbReference type="SAM" id="Phobius"/>
    </source>
</evidence>
<dbReference type="PANTHER" id="PTHR43038:SF4">
    <property type="entry name" value="RIBOSOME-ASSOCIATED ATPASE"/>
    <property type="match status" value="1"/>
</dbReference>
<keyword evidence="6 7" id="KW-0472">Membrane</keyword>
<feature type="transmembrane region" description="Helical" evidence="7">
    <location>
        <begin position="769"/>
        <end position="792"/>
    </location>
</feature>
<proteinExistence type="predicted"/>
<dbReference type="EMBL" id="BMLS01000002">
    <property type="protein sequence ID" value="GGO67987.1"/>
    <property type="molecule type" value="Genomic_DNA"/>
</dbReference>
<keyword evidence="11" id="KW-1185">Reference proteome</keyword>
<dbReference type="InterPro" id="IPR017871">
    <property type="entry name" value="ABC_transporter-like_CS"/>
</dbReference>
<dbReference type="InterPro" id="IPR013525">
    <property type="entry name" value="ABC2_TM"/>
</dbReference>
<keyword evidence="2 7" id="KW-0812">Transmembrane</keyword>
<dbReference type="PANTHER" id="PTHR43038">
    <property type="entry name" value="ATP-BINDING CASSETTE, SUB-FAMILY H, MEMBER 1"/>
    <property type="match status" value="1"/>
</dbReference>
<keyword evidence="4 10" id="KW-0067">ATP-binding</keyword>
<dbReference type="InterPro" id="IPR003593">
    <property type="entry name" value="AAA+_ATPase"/>
</dbReference>
<dbReference type="GO" id="GO:0016020">
    <property type="term" value="C:membrane"/>
    <property type="evidence" value="ECO:0007669"/>
    <property type="project" value="UniProtKB-SubCell"/>
</dbReference>
<keyword evidence="3" id="KW-0547">Nucleotide-binding</keyword>
<dbReference type="SMART" id="SM00382">
    <property type="entry name" value="AAA"/>
    <property type="match status" value="2"/>
</dbReference>
<dbReference type="NCBIfam" id="NF033858">
    <property type="entry name" value="ABC2_perm_RbbA"/>
    <property type="match status" value="1"/>
</dbReference>
<gene>
    <name evidence="10" type="ORF">GCM10010982_15850</name>
</gene>
<reference evidence="10" key="2">
    <citation type="submission" date="2020-09" db="EMBL/GenBank/DDBJ databases">
        <authorList>
            <person name="Sun Q."/>
            <person name="Zhou Y."/>
        </authorList>
    </citation>
    <scope>NUCLEOTIDE SEQUENCE</scope>
    <source>
        <strain evidence="10">CGMCC 1.7086</strain>
    </source>
</reference>
<dbReference type="CDD" id="cd03230">
    <property type="entry name" value="ABC_DR_subfamily_A"/>
    <property type="match status" value="1"/>
</dbReference>
<reference evidence="10" key="1">
    <citation type="journal article" date="2014" name="Int. J. Syst. Evol. Microbiol.">
        <title>Complete genome sequence of Corynebacterium casei LMG S-19264T (=DSM 44701T), isolated from a smear-ripened cheese.</title>
        <authorList>
            <consortium name="US DOE Joint Genome Institute (JGI-PGF)"/>
            <person name="Walter F."/>
            <person name="Albersmeier A."/>
            <person name="Kalinowski J."/>
            <person name="Ruckert C."/>
        </authorList>
    </citation>
    <scope>NUCLEOTIDE SEQUENCE</scope>
    <source>
        <strain evidence="10">CGMCC 1.7086</strain>
    </source>
</reference>
<dbReference type="InterPro" id="IPR027417">
    <property type="entry name" value="P-loop_NTPase"/>
</dbReference>
<dbReference type="GO" id="GO:0140359">
    <property type="term" value="F:ABC-type transporter activity"/>
    <property type="evidence" value="ECO:0007669"/>
    <property type="project" value="InterPro"/>
</dbReference>
<keyword evidence="5 7" id="KW-1133">Transmembrane helix</keyword>
<dbReference type="InterPro" id="IPR047817">
    <property type="entry name" value="ABC2_TM_bact-type"/>
</dbReference>
<dbReference type="GO" id="GO:0016887">
    <property type="term" value="F:ATP hydrolysis activity"/>
    <property type="evidence" value="ECO:0007669"/>
    <property type="project" value="InterPro"/>
</dbReference>
<feature type="transmembrane region" description="Helical" evidence="7">
    <location>
        <begin position="827"/>
        <end position="848"/>
    </location>
</feature>
<evidence type="ECO:0000313" key="10">
    <source>
        <dbReference type="EMBL" id="GGO67987.1"/>
    </source>
</evidence>
<comment type="caution">
    <text evidence="10">The sequence shown here is derived from an EMBL/GenBank/DDBJ whole genome shotgun (WGS) entry which is preliminary data.</text>
</comment>
<feature type="transmembrane region" description="Helical" evidence="7">
    <location>
        <begin position="718"/>
        <end position="742"/>
    </location>
</feature>
<feature type="domain" description="ABC transmembrane type-2" evidence="9">
    <location>
        <begin position="674"/>
        <end position="912"/>
    </location>
</feature>
<dbReference type="GO" id="GO:0005524">
    <property type="term" value="F:ATP binding"/>
    <property type="evidence" value="ECO:0007669"/>
    <property type="project" value="UniProtKB-KW"/>
</dbReference>
<evidence type="ECO:0000313" key="11">
    <source>
        <dbReference type="Proteomes" id="UP000606935"/>
    </source>
</evidence>
<dbReference type="Pfam" id="PF12698">
    <property type="entry name" value="ABC2_membrane_3"/>
    <property type="match status" value="1"/>
</dbReference>
<dbReference type="PROSITE" id="PS51012">
    <property type="entry name" value="ABC_TM2"/>
    <property type="match status" value="1"/>
</dbReference>
<feature type="domain" description="ABC transporter" evidence="8">
    <location>
        <begin position="11"/>
        <end position="246"/>
    </location>
</feature>
<evidence type="ECO:0000256" key="3">
    <source>
        <dbReference type="ARBA" id="ARBA00022741"/>
    </source>
</evidence>
<feature type="transmembrane region" description="Helical" evidence="7">
    <location>
        <begin position="887"/>
        <end position="909"/>
    </location>
</feature>
<evidence type="ECO:0000256" key="6">
    <source>
        <dbReference type="ARBA" id="ARBA00023136"/>
    </source>
</evidence>
<evidence type="ECO:0000256" key="2">
    <source>
        <dbReference type="ARBA" id="ARBA00022692"/>
    </source>
</evidence>
<organism evidence="10 11">
    <name type="scientific">Bowmanella pacifica</name>
    <dbReference type="NCBI Taxonomy" id="502051"/>
    <lineage>
        <taxon>Bacteria</taxon>
        <taxon>Pseudomonadati</taxon>
        <taxon>Pseudomonadota</taxon>
        <taxon>Gammaproteobacteria</taxon>
        <taxon>Alteromonadales</taxon>
        <taxon>Alteromonadaceae</taxon>
        <taxon>Bowmanella</taxon>
    </lineage>
</organism>
<dbReference type="Pfam" id="PF00005">
    <property type="entry name" value="ABC_tran"/>
    <property type="match status" value="2"/>
</dbReference>
<dbReference type="InterPro" id="IPR003439">
    <property type="entry name" value="ABC_transporter-like_ATP-bd"/>
</dbReference>
<dbReference type="RefSeq" id="WP_188692901.1">
    <property type="nucleotide sequence ID" value="NZ_BMLS01000002.1"/>
</dbReference>
<accession>A0A918DI75</accession>
<protein>
    <submittedName>
        <fullName evidence="10">ABC transporter ATP-binding protein/permease</fullName>
    </submittedName>
</protein>
<dbReference type="Proteomes" id="UP000606935">
    <property type="component" value="Unassembled WGS sequence"/>
</dbReference>
<evidence type="ECO:0000256" key="1">
    <source>
        <dbReference type="ARBA" id="ARBA00004141"/>
    </source>
</evidence>
<dbReference type="Gene3D" id="3.40.1710.10">
    <property type="entry name" value="abc type-2 transporter like domain"/>
    <property type="match status" value="1"/>
</dbReference>
<dbReference type="SUPFAM" id="SSF52540">
    <property type="entry name" value="P-loop containing nucleoside triphosphate hydrolases"/>
    <property type="match status" value="2"/>
</dbReference>
<feature type="domain" description="ABC transporter" evidence="8">
    <location>
        <begin position="275"/>
        <end position="505"/>
    </location>
</feature>
<feature type="transmembrane region" description="Helical" evidence="7">
    <location>
        <begin position="798"/>
        <end position="820"/>
    </location>
</feature>
<dbReference type="InterPro" id="IPR047651">
    <property type="entry name" value="ABC2_perm_RbbA"/>
</dbReference>
<dbReference type="Gene3D" id="3.40.50.300">
    <property type="entry name" value="P-loop containing nucleotide triphosphate hydrolases"/>
    <property type="match status" value="2"/>
</dbReference>
<dbReference type="PROSITE" id="PS00211">
    <property type="entry name" value="ABC_TRANSPORTER_1"/>
    <property type="match status" value="1"/>
</dbReference>
<comment type="subcellular location">
    <subcellularLocation>
        <location evidence="1">Membrane</location>
        <topology evidence="1">Multi-pass membrane protein</topology>
    </subcellularLocation>
</comment>
<name>A0A918DI75_9ALTE</name>
<evidence type="ECO:0000256" key="4">
    <source>
        <dbReference type="ARBA" id="ARBA00022840"/>
    </source>
</evidence>
<evidence type="ECO:0000259" key="8">
    <source>
        <dbReference type="PROSITE" id="PS50893"/>
    </source>
</evidence>
<sequence>MSELQPFTDVVRLDNVGHHYGELRALKPVSLSIPAGCMVGIIGPDGVGKSTLLALICGVKRLQQGSLQVLGADMAHPRSRRQLLPRIAYMPQGLGKNLYPTLSVEENLRFFAQLFGLSGRASQQRITRLTQATGLAPFLDRPAGKLSGGMKQKLGLCCALIHDPDLLVLDEPTTGVDPLSRRQFWQLIDEIRAARPSMSVLVATAYMEEAQRFDWLMAMDDGQLIATGSPAQLLEQTATQELEQAFIALLPDSKRQSHQAVEVTPPGKFEGPPAIEAKQLTRRFGDFVAVDKVSFRIERGEIFGFLGSNGCGKTTTMKMLTGLLPFSSGEARLFGRLPDAGDMQTRKQVGYMSQSFSLYAELSVLHNLELHARLYGLDEDYARRRIGQLLVDFELEQVKHSLPQSLPLGIRQRLQLAVAVLHEPQVLILDEPTSGVDPVARDQFWRQLLRLSREQGVTIFISTHFMNEALRCDRISLMHAGKVLAVGSPAELTAQRQADTLEQAFIAYLEEAANTQTNSKNQDTHWDSDVPLATAASPRRGALKRWWAYAWREGLEIRRDPIRLLFALLGPLLLMLTFGYGISFDVDNLRYAVLDYDQSRESRVMLEGLDGSSYFSRQPAPADSEDGLNKLRTGELTLLLEVPPSFGRQLMSGQQPQIGALVDGAMPFKAETSTGYLNAVLLGELQRLQAGQSQSRGLSMPVEVQSRFHFNQAFESRFAIVPGVVMLMLALIPAMMTALGIVREKETGSIANFQSTPTRRLEFLLGKQTPYVLIAFVSYLLLMLMALLVFQVPVKGSVWVLSLGALLYVAATTGFGLVVSSFTRTQVAALFAAAVLSILPAVNFSGLLTPVSSLEGAGRYLGLAFPSAWFQQISIGSFTKALSFAQLWPNLLALAGFIVLFTWLAWLGLNKQER</sequence>
<dbReference type="AlphaFoldDB" id="A0A918DI75"/>
<evidence type="ECO:0000259" key="9">
    <source>
        <dbReference type="PROSITE" id="PS51012"/>
    </source>
</evidence>